<comment type="cofactor">
    <cofactor evidence="6">
        <name>Zn(2+)</name>
        <dbReference type="ChEBI" id="CHEBI:29105"/>
    </cofactor>
    <text evidence="6">Binds 1 zinc ion per subunit.</text>
</comment>
<evidence type="ECO:0000313" key="10">
    <source>
        <dbReference type="Proteomes" id="UP000245469"/>
    </source>
</evidence>
<feature type="transmembrane region" description="Helical" evidence="7">
    <location>
        <begin position="81"/>
        <end position="98"/>
    </location>
</feature>
<dbReference type="InterPro" id="IPR001915">
    <property type="entry name" value="Peptidase_M48"/>
</dbReference>
<keyword evidence="2" id="KW-0479">Metal-binding</keyword>
<dbReference type="AlphaFoldDB" id="A0A316A8I3"/>
<evidence type="ECO:0000256" key="2">
    <source>
        <dbReference type="ARBA" id="ARBA00022723"/>
    </source>
</evidence>
<evidence type="ECO:0000256" key="5">
    <source>
        <dbReference type="ARBA" id="ARBA00023049"/>
    </source>
</evidence>
<keyword evidence="1 6" id="KW-0645">Protease</keyword>
<keyword evidence="3 6" id="KW-0378">Hydrolase</keyword>
<comment type="caution">
    <text evidence="9">The sequence shown here is derived from an EMBL/GenBank/DDBJ whole genome shotgun (WGS) entry which is preliminary data.</text>
</comment>
<feature type="transmembrane region" description="Helical" evidence="7">
    <location>
        <begin position="270"/>
        <end position="289"/>
    </location>
</feature>
<keyword evidence="5 6" id="KW-0482">Metalloprotease</keyword>
<keyword evidence="10" id="KW-1185">Reference proteome</keyword>
<dbReference type="GO" id="GO:0004222">
    <property type="term" value="F:metalloendopeptidase activity"/>
    <property type="evidence" value="ECO:0007669"/>
    <property type="project" value="InterPro"/>
</dbReference>
<feature type="transmembrane region" description="Helical" evidence="7">
    <location>
        <begin position="29"/>
        <end position="52"/>
    </location>
</feature>
<evidence type="ECO:0000259" key="8">
    <source>
        <dbReference type="Pfam" id="PF01435"/>
    </source>
</evidence>
<dbReference type="GO" id="GO:0046872">
    <property type="term" value="F:metal ion binding"/>
    <property type="evidence" value="ECO:0007669"/>
    <property type="project" value="UniProtKB-KW"/>
</dbReference>
<evidence type="ECO:0000256" key="4">
    <source>
        <dbReference type="ARBA" id="ARBA00022833"/>
    </source>
</evidence>
<dbReference type="Gene3D" id="3.30.2010.10">
    <property type="entry name" value="Metalloproteases ('zincins'), catalytic domain"/>
    <property type="match status" value="1"/>
</dbReference>
<reference evidence="9 10" key="1">
    <citation type="submission" date="2018-03" db="EMBL/GenBank/DDBJ databases">
        <title>Genomic Encyclopedia of Archaeal and Bacterial Type Strains, Phase II (KMG-II): from individual species to whole genera.</title>
        <authorList>
            <person name="Goeker M."/>
        </authorList>
    </citation>
    <scope>NUCLEOTIDE SEQUENCE [LARGE SCALE GENOMIC DNA]</scope>
    <source>
        <strain evidence="9 10">DSM 44889</strain>
    </source>
</reference>
<keyword evidence="7" id="KW-1133">Transmembrane helix</keyword>
<dbReference type="Proteomes" id="UP000245469">
    <property type="component" value="Unassembled WGS sequence"/>
</dbReference>
<evidence type="ECO:0000313" key="9">
    <source>
        <dbReference type="EMBL" id="PWJ53943.1"/>
    </source>
</evidence>
<comment type="similarity">
    <text evidence="6">Belongs to the peptidase M48 family.</text>
</comment>
<keyword evidence="4 6" id="KW-0862">Zinc</keyword>
<feature type="domain" description="Peptidase M48" evidence="8">
    <location>
        <begin position="126"/>
        <end position="190"/>
    </location>
</feature>
<evidence type="ECO:0000256" key="1">
    <source>
        <dbReference type="ARBA" id="ARBA00022670"/>
    </source>
</evidence>
<keyword evidence="7" id="KW-0812">Transmembrane</keyword>
<gene>
    <name evidence="9" type="ORF">BXY45_10922</name>
</gene>
<dbReference type="Pfam" id="PF01435">
    <property type="entry name" value="Peptidase_M48"/>
    <property type="match status" value="1"/>
</dbReference>
<dbReference type="GO" id="GO:0006508">
    <property type="term" value="P:proteolysis"/>
    <property type="evidence" value="ECO:0007669"/>
    <property type="project" value="UniProtKB-KW"/>
</dbReference>
<keyword evidence="7" id="KW-0472">Membrane</keyword>
<protein>
    <submittedName>
        <fullName evidence="9">Peptidase M48-like protein</fullName>
    </submittedName>
</protein>
<evidence type="ECO:0000256" key="6">
    <source>
        <dbReference type="RuleBase" id="RU003983"/>
    </source>
</evidence>
<evidence type="ECO:0000256" key="7">
    <source>
        <dbReference type="SAM" id="Phobius"/>
    </source>
</evidence>
<dbReference type="EMBL" id="QGDQ01000009">
    <property type="protein sequence ID" value="PWJ53943.1"/>
    <property type="molecule type" value="Genomic_DNA"/>
</dbReference>
<evidence type="ECO:0000256" key="3">
    <source>
        <dbReference type="ARBA" id="ARBA00022801"/>
    </source>
</evidence>
<proteinExistence type="inferred from homology"/>
<name>A0A316A8I3_9ACTN</name>
<organism evidence="9 10">
    <name type="scientific">Quadrisphaera granulorum</name>
    <dbReference type="NCBI Taxonomy" id="317664"/>
    <lineage>
        <taxon>Bacteria</taxon>
        <taxon>Bacillati</taxon>
        <taxon>Actinomycetota</taxon>
        <taxon>Actinomycetes</taxon>
        <taxon>Kineosporiales</taxon>
        <taxon>Kineosporiaceae</taxon>
        <taxon>Quadrisphaera</taxon>
    </lineage>
</organism>
<accession>A0A316A8I3</accession>
<sequence>MQAPLVASLLLTLVARAVAHRCPPRAAVMVLVACAVGCAVTTALVLALHLLVLVAQQPSVAAALGYDPARFAHHVPVPWQASLLAVALLAVAVVRVRLLRRRRNRALRAADDLCSRLGGQVGGVVVVDDGAEAFALPTRGGRVVVSRALLEALPAGEQAALLAHERAHLRDHHDLLRAATAWAAAIDLLLLGVPAAVRYASERWADESAAAELGGDRPLVARAVARAGLARTALQERPAWASVALAGGEGDVVRRVRALLAHRPGRGRPLLGLGAVCLALLLAAGGHAVEDTAEVLQHVRSGGQDTEHGLASVELAHQVGHRALEELVPSRG</sequence>